<dbReference type="AlphaFoldDB" id="A0A0F8XNX8"/>
<evidence type="ECO:0000259" key="1">
    <source>
        <dbReference type="Pfam" id="PF00384"/>
    </source>
</evidence>
<accession>A0A0F8XNX8</accession>
<evidence type="ECO:0000313" key="3">
    <source>
        <dbReference type="EMBL" id="KKK70688.1"/>
    </source>
</evidence>
<comment type="caution">
    <text evidence="3">The sequence shown here is derived from an EMBL/GenBank/DDBJ whole genome shotgun (WGS) entry which is preliminary data.</text>
</comment>
<feature type="domain" description="Molybdopterin oxidoreductase" evidence="1">
    <location>
        <begin position="124"/>
        <end position="166"/>
    </location>
</feature>
<dbReference type="InterPro" id="IPR006656">
    <property type="entry name" value="Mopterin_OxRdtase"/>
</dbReference>
<gene>
    <name evidence="3" type="ORF">LCGC14_2921440</name>
</gene>
<dbReference type="GO" id="GO:0016491">
    <property type="term" value="F:oxidoreductase activity"/>
    <property type="evidence" value="ECO:0007669"/>
    <property type="project" value="InterPro"/>
</dbReference>
<reference evidence="3" key="1">
    <citation type="journal article" date="2015" name="Nature">
        <title>Complex archaea that bridge the gap between prokaryotes and eukaryotes.</title>
        <authorList>
            <person name="Spang A."/>
            <person name="Saw J.H."/>
            <person name="Jorgensen S.L."/>
            <person name="Zaremba-Niedzwiedzka K."/>
            <person name="Martijn J."/>
            <person name="Lind A.E."/>
            <person name="van Eijk R."/>
            <person name="Schleper C."/>
            <person name="Guy L."/>
            <person name="Ettema T.J."/>
        </authorList>
    </citation>
    <scope>NUCLEOTIDE SEQUENCE</scope>
</reference>
<dbReference type="GO" id="GO:0051536">
    <property type="term" value="F:iron-sulfur cluster binding"/>
    <property type="evidence" value="ECO:0007669"/>
    <property type="project" value="InterPro"/>
</dbReference>
<protein>
    <recommendedName>
        <fullName evidence="4">Arsenite oxidase large subunit</fullName>
    </recommendedName>
</protein>
<dbReference type="Gene3D" id="2.60.40.4210">
    <property type="match status" value="1"/>
</dbReference>
<proteinExistence type="predicted"/>
<dbReference type="EMBL" id="LAZR01058070">
    <property type="protein sequence ID" value="KKK70688.1"/>
    <property type="molecule type" value="Genomic_DNA"/>
</dbReference>
<feature type="non-terminal residue" evidence="3">
    <location>
        <position position="169"/>
    </location>
</feature>
<dbReference type="Pfam" id="PF18465">
    <property type="entry name" value="Rieske_3"/>
    <property type="match status" value="1"/>
</dbReference>
<dbReference type="Pfam" id="PF00384">
    <property type="entry name" value="Molybdopterin"/>
    <property type="match status" value="1"/>
</dbReference>
<name>A0A0F8XNX8_9ZZZZ</name>
<organism evidence="3">
    <name type="scientific">marine sediment metagenome</name>
    <dbReference type="NCBI Taxonomy" id="412755"/>
    <lineage>
        <taxon>unclassified sequences</taxon>
        <taxon>metagenomes</taxon>
        <taxon>ecological metagenomes</taxon>
    </lineage>
</organism>
<dbReference type="InterPro" id="IPR041632">
    <property type="entry name" value="AioA/IdrA_3Fe-4S"/>
</dbReference>
<dbReference type="Gene3D" id="3.40.50.740">
    <property type="match status" value="1"/>
</dbReference>
<sequence length="169" mass="18971">MATPYYLPPDKVPLPPPDAKVFTTACDYCIVGCGYKVYRWPLGREGGPKAYENAFGVDFPSDVLHGKWPSTNMHNIVMANGKPHHVIVIPDADIQVVNIMGDHSIRGGAIAQKCYNPGKPTRDRLKQPMIRVHDLLYPVSWDLALDVMAEVSKYVLKKYGAHSWAMRMY</sequence>
<dbReference type="SUPFAM" id="SSF53706">
    <property type="entry name" value="Formate dehydrogenase/DMSO reductase, domains 1-3"/>
    <property type="match status" value="1"/>
</dbReference>
<evidence type="ECO:0008006" key="4">
    <source>
        <dbReference type="Google" id="ProtNLM"/>
    </source>
</evidence>
<feature type="domain" description="Arsenite oxidase subunit AioA/Iodate reductase subunit IdrA 3Fe-4S cluster" evidence="2">
    <location>
        <begin position="26"/>
        <end position="121"/>
    </location>
</feature>
<evidence type="ECO:0000259" key="2">
    <source>
        <dbReference type="Pfam" id="PF18465"/>
    </source>
</evidence>